<keyword evidence="3" id="KW-1185">Reference proteome</keyword>
<dbReference type="AlphaFoldDB" id="A0A401T4S0"/>
<evidence type="ECO:0000313" key="2">
    <source>
        <dbReference type="EMBL" id="GCC37607.1"/>
    </source>
</evidence>
<keyword evidence="1" id="KW-1133">Transmembrane helix</keyword>
<proteinExistence type="predicted"/>
<evidence type="ECO:0000313" key="3">
    <source>
        <dbReference type="Proteomes" id="UP000287033"/>
    </source>
</evidence>
<evidence type="ECO:0000256" key="1">
    <source>
        <dbReference type="SAM" id="Phobius"/>
    </source>
</evidence>
<accession>A0A401T4S0</accession>
<feature type="transmembrane region" description="Helical" evidence="1">
    <location>
        <begin position="46"/>
        <end position="79"/>
    </location>
</feature>
<protein>
    <submittedName>
        <fullName evidence="2">Uncharacterized protein</fullName>
    </submittedName>
</protein>
<reference evidence="2 3" key="1">
    <citation type="journal article" date="2018" name="Nat. Ecol. Evol.">
        <title>Shark genomes provide insights into elasmobranch evolution and the origin of vertebrates.</title>
        <authorList>
            <person name="Hara Y"/>
            <person name="Yamaguchi K"/>
            <person name="Onimaru K"/>
            <person name="Kadota M"/>
            <person name="Koyanagi M"/>
            <person name="Keeley SD"/>
            <person name="Tatsumi K"/>
            <person name="Tanaka K"/>
            <person name="Motone F"/>
            <person name="Kageyama Y"/>
            <person name="Nozu R"/>
            <person name="Adachi N"/>
            <person name="Nishimura O"/>
            <person name="Nakagawa R"/>
            <person name="Tanegashima C"/>
            <person name="Kiyatake I"/>
            <person name="Matsumoto R"/>
            <person name="Murakumo K"/>
            <person name="Nishida K"/>
            <person name="Terakita A"/>
            <person name="Kuratani S"/>
            <person name="Sato K"/>
            <person name="Hyodo S Kuraku.S."/>
        </authorList>
    </citation>
    <scope>NUCLEOTIDE SEQUENCE [LARGE SCALE GENOMIC DNA]</scope>
</reference>
<dbReference type="Proteomes" id="UP000287033">
    <property type="component" value="Unassembled WGS sequence"/>
</dbReference>
<keyword evidence="1" id="KW-0472">Membrane</keyword>
<organism evidence="2 3">
    <name type="scientific">Chiloscyllium punctatum</name>
    <name type="common">Brownbanded bambooshark</name>
    <name type="synonym">Hemiscyllium punctatum</name>
    <dbReference type="NCBI Taxonomy" id="137246"/>
    <lineage>
        <taxon>Eukaryota</taxon>
        <taxon>Metazoa</taxon>
        <taxon>Chordata</taxon>
        <taxon>Craniata</taxon>
        <taxon>Vertebrata</taxon>
        <taxon>Chondrichthyes</taxon>
        <taxon>Elasmobranchii</taxon>
        <taxon>Galeomorphii</taxon>
        <taxon>Galeoidea</taxon>
        <taxon>Orectolobiformes</taxon>
        <taxon>Hemiscylliidae</taxon>
        <taxon>Chiloscyllium</taxon>
    </lineage>
</organism>
<dbReference type="EMBL" id="BEZZ01001027">
    <property type="protein sequence ID" value="GCC37607.1"/>
    <property type="molecule type" value="Genomic_DNA"/>
</dbReference>
<name>A0A401T4S0_CHIPU</name>
<sequence>MGVSHIGDKVQRQGAFSDLLWVAGDDSPGADGGVFVLRILVRLLEISLLLLLLLLFLFLFLLLMVVMVMVVVAVVAAAVRWLISEALVLLQELLHFQFQLVDPVPLGLDEGLLILDDGGQLFEVEHCPHRVLHQALHGVWMLREENRQRVRRQATAAARRSYCCAPRPAGKLTHSRVH</sequence>
<keyword evidence="1" id="KW-0812">Transmembrane</keyword>
<gene>
    <name evidence="2" type="ORF">chiPu_0016111</name>
</gene>
<comment type="caution">
    <text evidence="2">The sequence shown here is derived from an EMBL/GenBank/DDBJ whole genome shotgun (WGS) entry which is preliminary data.</text>
</comment>